<name>A0A8T0HVK7_CERPU</name>
<proteinExistence type="predicted"/>
<organism evidence="1 2">
    <name type="scientific">Ceratodon purpureus</name>
    <name type="common">Fire moss</name>
    <name type="synonym">Dicranum purpureum</name>
    <dbReference type="NCBI Taxonomy" id="3225"/>
    <lineage>
        <taxon>Eukaryota</taxon>
        <taxon>Viridiplantae</taxon>
        <taxon>Streptophyta</taxon>
        <taxon>Embryophyta</taxon>
        <taxon>Bryophyta</taxon>
        <taxon>Bryophytina</taxon>
        <taxon>Bryopsida</taxon>
        <taxon>Dicranidae</taxon>
        <taxon>Pseudoditrichales</taxon>
        <taxon>Ditrichaceae</taxon>
        <taxon>Ceratodon</taxon>
    </lineage>
</organism>
<sequence>MTSYSTILVPLKSHVLHVQGIHKLAAPNDMLVQLYRVLLIPRLAALSSLSTSELSRMSSSISQMTLADMGYIQKCSVTKPNASSYM</sequence>
<gene>
    <name evidence="1" type="ORF">KC19_VG288500</name>
</gene>
<protein>
    <submittedName>
        <fullName evidence="1">Uncharacterized protein</fullName>
    </submittedName>
</protein>
<dbReference type="AlphaFoldDB" id="A0A8T0HVK7"/>
<accession>A0A8T0HVK7</accession>
<dbReference type="Proteomes" id="UP000822688">
    <property type="component" value="Chromosome V"/>
</dbReference>
<reference evidence="1" key="1">
    <citation type="submission" date="2020-06" db="EMBL/GenBank/DDBJ databases">
        <title>WGS assembly of Ceratodon purpureus strain R40.</title>
        <authorList>
            <person name="Carey S.B."/>
            <person name="Jenkins J."/>
            <person name="Shu S."/>
            <person name="Lovell J.T."/>
            <person name="Sreedasyam A."/>
            <person name="Maumus F."/>
            <person name="Tiley G.P."/>
            <person name="Fernandez-Pozo N."/>
            <person name="Barry K."/>
            <person name="Chen C."/>
            <person name="Wang M."/>
            <person name="Lipzen A."/>
            <person name="Daum C."/>
            <person name="Saski C.A."/>
            <person name="Payton A.C."/>
            <person name="Mcbreen J.C."/>
            <person name="Conrad R.E."/>
            <person name="Kollar L.M."/>
            <person name="Olsson S."/>
            <person name="Huttunen S."/>
            <person name="Landis J.B."/>
            <person name="Wickett N.J."/>
            <person name="Johnson M.G."/>
            <person name="Rensing S.A."/>
            <person name="Grimwood J."/>
            <person name="Schmutz J."/>
            <person name="Mcdaniel S.F."/>
        </authorList>
    </citation>
    <scope>NUCLEOTIDE SEQUENCE</scope>
    <source>
        <strain evidence="1">R40</strain>
    </source>
</reference>
<keyword evidence="2" id="KW-1185">Reference proteome</keyword>
<comment type="caution">
    <text evidence="1">The sequence shown here is derived from an EMBL/GenBank/DDBJ whole genome shotgun (WGS) entry which is preliminary data.</text>
</comment>
<evidence type="ECO:0000313" key="1">
    <source>
        <dbReference type="EMBL" id="KAG0574759.1"/>
    </source>
</evidence>
<dbReference type="EMBL" id="CM026426">
    <property type="protein sequence ID" value="KAG0574759.1"/>
    <property type="molecule type" value="Genomic_DNA"/>
</dbReference>
<evidence type="ECO:0000313" key="2">
    <source>
        <dbReference type="Proteomes" id="UP000822688"/>
    </source>
</evidence>